<name>A0AAD6ZHU5_9AGAR</name>
<proteinExistence type="predicted"/>
<dbReference type="EMBL" id="JARIHO010000048">
    <property type="protein sequence ID" value="KAJ7323027.1"/>
    <property type="molecule type" value="Genomic_DNA"/>
</dbReference>
<feature type="non-terminal residue" evidence="2">
    <location>
        <position position="404"/>
    </location>
</feature>
<organism evidence="2 3">
    <name type="scientific">Mycena albidolilacea</name>
    <dbReference type="NCBI Taxonomy" id="1033008"/>
    <lineage>
        <taxon>Eukaryota</taxon>
        <taxon>Fungi</taxon>
        <taxon>Dikarya</taxon>
        <taxon>Basidiomycota</taxon>
        <taxon>Agaricomycotina</taxon>
        <taxon>Agaricomycetes</taxon>
        <taxon>Agaricomycetidae</taxon>
        <taxon>Agaricales</taxon>
        <taxon>Marasmiineae</taxon>
        <taxon>Mycenaceae</taxon>
        <taxon>Mycena</taxon>
    </lineage>
</organism>
<gene>
    <name evidence="2" type="ORF">DFH08DRAFT_1085683</name>
</gene>
<keyword evidence="3" id="KW-1185">Reference proteome</keyword>
<evidence type="ECO:0000313" key="2">
    <source>
        <dbReference type="EMBL" id="KAJ7323027.1"/>
    </source>
</evidence>
<evidence type="ECO:0000313" key="3">
    <source>
        <dbReference type="Proteomes" id="UP001218218"/>
    </source>
</evidence>
<accession>A0AAD6ZHU5</accession>
<sequence length="404" mass="43175">MLSVYLAVPTLQGASGGTTTTKVTTTATTTTASGGGSTCAAQWGQCGGKAASIAGPEARETMRRQAIVILKRLVSAPVATLPSVSPASDVRPAPAHLGHSATQTDACRPPTARCDIDTLRRRFTALAMSPAATRWPQVLGIMSRRIIVHNFLLGAASPAHGLQHLANLDAWPIVCAVPTFDTRGEWDPRSLGACGNCAVPDIEARSIASHYSGCYSSAPAYFQRLRRRLVKDSDGTATRRPVRARPSSARSSRRAPHPDLWASVTDTRIDERALFRLCHRVALQLIFVSLHTSLDVRRNFPAHSNDSAARRPVRALGTSSTSTCTSSAFASRASRSECAHAVGARPRLSGSGNRVPKQPTIELFSEGGLCCLSSPLFLCPHRPVLLPPETRHISLQLYTVLPPS</sequence>
<dbReference type="AlphaFoldDB" id="A0AAD6ZHU5"/>
<feature type="region of interest" description="Disordered" evidence="1">
    <location>
        <begin position="84"/>
        <end position="108"/>
    </location>
</feature>
<comment type="caution">
    <text evidence="2">The sequence shown here is derived from an EMBL/GenBank/DDBJ whole genome shotgun (WGS) entry which is preliminary data.</text>
</comment>
<dbReference type="Proteomes" id="UP001218218">
    <property type="component" value="Unassembled WGS sequence"/>
</dbReference>
<reference evidence="2" key="1">
    <citation type="submission" date="2023-03" db="EMBL/GenBank/DDBJ databases">
        <title>Massive genome expansion in bonnet fungi (Mycena s.s.) driven by repeated elements and novel gene families across ecological guilds.</title>
        <authorList>
            <consortium name="Lawrence Berkeley National Laboratory"/>
            <person name="Harder C.B."/>
            <person name="Miyauchi S."/>
            <person name="Viragh M."/>
            <person name="Kuo A."/>
            <person name="Thoen E."/>
            <person name="Andreopoulos B."/>
            <person name="Lu D."/>
            <person name="Skrede I."/>
            <person name="Drula E."/>
            <person name="Henrissat B."/>
            <person name="Morin E."/>
            <person name="Kohler A."/>
            <person name="Barry K."/>
            <person name="LaButti K."/>
            <person name="Morin E."/>
            <person name="Salamov A."/>
            <person name="Lipzen A."/>
            <person name="Mereny Z."/>
            <person name="Hegedus B."/>
            <person name="Baldrian P."/>
            <person name="Stursova M."/>
            <person name="Weitz H."/>
            <person name="Taylor A."/>
            <person name="Grigoriev I.V."/>
            <person name="Nagy L.G."/>
            <person name="Martin F."/>
            <person name="Kauserud H."/>
        </authorList>
    </citation>
    <scope>NUCLEOTIDE SEQUENCE</scope>
    <source>
        <strain evidence="2">CBHHK002</strain>
    </source>
</reference>
<evidence type="ECO:0000256" key="1">
    <source>
        <dbReference type="SAM" id="MobiDB-lite"/>
    </source>
</evidence>
<feature type="region of interest" description="Disordered" evidence="1">
    <location>
        <begin position="233"/>
        <end position="257"/>
    </location>
</feature>
<protein>
    <submittedName>
        <fullName evidence="2">Uncharacterized protein</fullName>
    </submittedName>
</protein>